<gene>
    <name evidence="1" type="ORF">UR21_C0002G0062</name>
</gene>
<evidence type="ECO:0000313" key="2">
    <source>
        <dbReference type="Proteomes" id="UP000034803"/>
    </source>
</evidence>
<sequence>MERDEINKLTKDQTIRVRINSKGDGSIKGEFLFAQVLEVKVIQENNPNIIVKVKRSDGRTEKLSFGGGIDRT</sequence>
<accession>A0A0F9YLQ2</accession>
<reference evidence="1 2" key="1">
    <citation type="journal article" date="2015" name="Nature">
        <title>rRNA introns, odd ribosomes, and small enigmatic genomes across a large radiation of phyla.</title>
        <authorList>
            <person name="Brown C.T."/>
            <person name="Hug L.A."/>
            <person name="Thomas B.C."/>
            <person name="Sharon I."/>
            <person name="Castelle C.J."/>
            <person name="Singh A."/>
            <person name="Wilkins M.J."/>
            <person name="Williams K.H."/>
            <person name="Banfield J.F."/>
        </authorList>
    </citation>
    <scope>NUCLEOTIDE SEQUENCE [LARGE SCALE GENOMIC DNA]</scope>
</reference>
<dbReference type="Proteomes" id="UP000034803">
    <property type="component" value="Unassembled WGS sequence"/>
</dbReference>
<protein>
    <submittedName>
        <fullName evidence="1">Uncharacterized protein</fullName>
    </submittedName>
</protein>
<name>A0A0F9YLQ2_9BACT</name>
<organism evidence="1 2">
    <name type="scientific">Candidatus Woesebacteria bacterium GW2011_GWC2_31_9</name>
    <dbReference type="NCBI Taxonomy" id="1618586"/>
    <lineage>
        <taxon>Bacteria</taxon>
        <taxon>Candidatus Woeseibacteriota</taxon>
    </lineage>
</organism>
<comment type="caution">
    <text evidence="1">The sequence shown here is derived from an EMBL/GenBank/DDBJ whole genome shotgun (WGS) entry which is preliminary data.</text>
</comment>
<dbReference type="EMBL" id="LBOI01000002">
    <property type="protein sequence ID" value="KKP32143.1"/>
    <property type="molecule type" value="Genomic_DNA"/>
</dbReference>
<evidence type="ECO:0000313" key="1">
    <source>
        <dbReference type="EMBL" id="KKP32143.1"/>
    </source>
</evidence>
<dbReference type="AlphaFoldDB" id="A0A0F9YLQ2"/>
<proteinExistence type="predicted"/>